<keyword evidence="8" id="KW-1185">Reference proteome</keyword>
<feature type="transmembrane region" description="Helical" evidence="5">
    <location>
        <begin position="191"/>
        <end position="215"/>
    </location>
</feature>
<feature type="transmembrane region" description="Helical" evidence="5">
    <location>
        <begin position="247"/>
        <end position="268"/>
    </location>
</feature>
<evidence type="ECO:0008006" key="9">
    <source>
        <dbReference type="Google" id="ProtNLM"/>
    </source>
</evidence>
<keyword evidence="2 5" id="KW-0812">Transmembrane</keyword>
<keyword evidence="4 5" id="KW-0472">Membrane</keyword>
<dbReference type="Pfam" id="PF01027">
    <property type="entry name" value="Bax1-I"/>
    <property type="match status" value="1"/>
</dbReference>
<dbReference type="PANTHER" id="PTHR23291">
    <property type="entry name" value="BAX INHIBITOR-RELATED"/>
    <property type="match status" value="1"/>
</dbReference>
<accession>A0A8S1PRP6</accession>
<organism evidence="7 8">
    <name type="scientific">Paramecium primaurelia</name>
    <dbReference type="NCBI Taxonomy" id="5886"/>
    <lineage>
        <taxon>Eukaryota</taxon>
        <taxon>Sar</taxon>
        <taxon>Alveolata</taxon>
        <taxon>Ciliophora</taxon>
        <taxon>Intramacronucleata</taxon>
        <taxon>Oligohymenophorea</taxon>
        <taxon>Peniculida</taxon>
        <taxon>Parameciidae</taxon>
        <taxon>Paramecium</taxon>
    </lineage>
</organism>
<comment type="caution">
    <text evidence="7">The sequence shown here is derived from an EMBL/GenBank/DDBJ whole genome shotgun (WGS) entry which is preliminary data.</text>
</comment>
<dbReference type="AlphaFoldDB" id="A0A8S1PRP6"/>
<dbReference type="PANTHER" id="PTHR23291:SF47">
    <property type="entry name" value="TRANSMEMBRANE BAX INHIBITOR MOTIF CONTAINING 7"/>
    <property type="match status" value="1"/>
</dbReference>
<comment type="similarity">
    <text evidence="5">Belongs to the BI1 family.</text>
</comment>
<evidence type="ECO:0000313" key="7">
    <source>
        <dbReference type="EMBL" id="CAD8105228.1"/>
    </source>
</evidence>
<comment type="subcellular location">
    <subcellularLocation>
        <location evidence="1">Membrane</location>
        <topology evidence="1">Multi-pass membrane protein</topology>
    </subcellularLocation>
</comment>
<evidence type="ECO:0000313" key="8">
    <source>
        <dbReference type="Proteomes" id="UP000688137"/>
    </source>
</evidence>
<dbReference type="Proteomes" id="UP000688137">
    <property type="component" value="Unassembled WGS sequence"/>
</dbReference>
<gene>
    <name evidence="7" type="ORF">PPRIM_AZ9-3.1.T1260123</name>
</gene>
<dbReference type="OMA" id="YYVSYAF"/>
<feature type="region of interest" description="Disordered" evidence="6">
    <location>
        <begin position="1"/>
        <end position="55"/>
    </location>
</feature>
<reference evidence="7" key="1">
    <citation type="submission" date="2021-01" db="EMBL/GenBank/DDBJ databases">
        <authorList>
            <consortium name="Genoscope - CEA"/>
            <person name="William W."/>
        </authorList>
    </citation>
    <scope>NUCLEOTIDE SEQUENCE</scope>
</reference>
<feature type="transmembrane region" description="Helical" evidence="5">
    <location>
        <begin position="161"/>
        <end position="179"/>
    </location>
</feature>
<evidence type="ECO:0000256" key="1">
    <source>
        <dbReference type="ARBA" id="ARBA00004141"/>
    </source>
</evidence>
<evidence type="ECO:0000256" key="2">
    <source>
        <dbReference type="ARBA" id="ARBA00022692"/>
    </source>
</evidence>
<dbReference type="GO" id="GO:0016020">
    <property type="term" value="C:membrane"/>
    <property type="evidence" value="ECO:0007669"/>
    <property type="project" value="UniProtKB-SubCell"/>
</dbReference>
<evidence type="ECO:0000256" key="5">
    <source>
        <dbReference type="RuleBase" id="RU004379"/>
    </source>
</evidence>
<proteinExistence type="inferred from homology"/>
<feature type="transmembrane region" description="Helical" evidence="5">
    <location>
        <begin position="221"/>
        <end position="240"/>
    </location>
</feature>
<feature type="transmembrane region" description="Helical" evidence="5">
    <location>
        <begin position="314"/>
        <end position="338"/>
    </location>
</feature>
<feature type="transmembrane region" description="Helical" evidence="5">
    <location>
        <begin position="274"/>
        <end position="294"/>
    </location>
</feature>
<name>A0A8S1PRP6_PARPR</name>
<dbReference type="InterPro" id="IPR006214">
    <property type="entry name" value="Bax_inhibitor_1-related"/>
</dbReference>
<keyword evidence="3 5" id="KW-1133">Transmembrane helix</keyword>
<sequence>MSNPYQQSNTQYPQQNQPQYPQQYPQQYSQQYSQQQQPYPQQQQQQYPPQQQYYQPQQPNYSYQQVQPTIQKETYYQQTQPQNNVSSPVDDQQKNPLYEYDLGESFLGNVGFDQRKKFIVKVYSLLTIQLFVTFVMVAIACFSQGFRDLLINPSSYNATPFYWSMFAVSFITEIAIFCCKKVARKVPNNYIALTIFTISFSFVVAGSCAVCEDAFTNGGTLILIAALMTFAVTASLTVYACRTKTDFTMAGGALFIMSAIMFILFIFAFFYFSIILWLLLCSVSVVLYGFYLIYDTQLIIGGKSHQLSIDDYVIATMFIYIDIIILFLRILQILMILFGKK</sequence>
<evidence type="ECO:0000256" key="4">
    <source>
        <dbReference type="ARBA" id="ARBA00023136"/>
    </source>
</evidence>
<protein>
    <recommendedName>
        <fullName evidence="9">Inhibitor of apoptosis-promoting Bax1 protein</fullName>
    </recommendedName>
</protein>
<feature type="transmembrane region" description="Helical" evidence="5">
    <location>
        <begin position="122"/>
        <end position="146"/>
    </location>
</feature>
<dbReference type="EMBL" id="CAJJDM010000129">
    <property type="protein sequence ID" value="CAD8105228.1"/>
    <property type="molecule type" value="Genomic_DNA"/>
</dbReference>
<evidence type="ECO:0000256" key="6">
    <source>
        <dbReference type="SAM" id="MobiDB-lite"/>
    </source>
</evidence>
<evidence type="ECO:0000256" key="3">
    <source>
        <dbReference type="ARBA" id="ARBA00022989"/>
    </source>
</evidence>